<keyword evidence="1" id="KW-0812">Transmembrane</keyword>
<proteinExistence type="predicted"/>
<keyword evidence="1" id="KW-1133">Transmembrane helix</keyword>
<comment type="caution">
    <text evidence="2">The sequence shown here is derived from an EMBL/GenBank/DDBJ whole genome shotgun (WGS) entry which is preliminary data.</text>
</comment>
<reference evidence="2 3" key="1">
    <citation type="submission" date="2019-04" db="EMBL/GenBank/DDBJ databases">
        <title>Lewinella litorea sp. nov., isolated from a marine sand.</title>
        <authorList>
            <person name="Yoon J.-H."/>
        </authorList>
    </citation>
    <scope>NUCLEOTIDE SEQUENCE [LARGE SCALE GENOMIC DNA]</scope>
    <source>
        <strain evidence="2 3">HSMS-39</strain>
    </source>
</reference>
<gene>
    <name evidence="2" type="ORF">E4021_00500</name>
</gene>
<sequence length="146" mass="16771">MELQHFTPERLDLYATLVGCGLGFLVMLYLAYRASRAGHTDPRQRVLLPMLAYFGALLFLMAFLGGFWTSFKYPDVAIGPNTFVVKGEEMPLPSLNSVRMEAVGRGANLDQKILLIQTRDRRNWVFPADRYDINTMYGLLREYNQR</sequence>
<evidence type="ECO:0000313" key="2">
    <source>
        <dbReference type="EMBL" id="THH41109.1"/>
    </source>
</evidence>
<evidence type="ECO:0000313" key="3">
    <source>
        <dbReference type="Proteomes" id="UP000308528"/>
    </source>
</evidence>
<protein>
    <submittedName>
        <fullName evidence="2">Uncharacterized protein</fullName>
    </submittedName>
</protein>
<dbReference type="AlphaFoldDB" id="A0A4S4NMF8"/>
<keyword evidence="1" id="KW-0472">Membrane</keyword>
<dbReference type="OrthoDB" id="1493749at2"/>
<feature type="transmembrane region" description="Helical" evidence="1">
    <location>
        <begin position="46"/>
        <end position="68"/>
    </location>
</feature>
<accession>A0A4S4NMF8</accession>
<dbReference type="EMBL" id="SRSF01000001">
    <property type="protein sequence ID" value="THH41109.1"/>
    <property type="molecule type" value="Genomic_DNA"/>
</dbReference>
<name>A0A4S4NMF8_9BACT</name>
<dbReference type="RefSeq" id="WP_136455935.1">
    <property type="nucleotide sequence ID" value="NZ_SRSF01000001.1"/>
</dbReference>
<dbReference type="Proteomes" id="UP000308528">
    <property type="component" value="Unassembled WGS sequence"/>
</dbReference>
<feature type="transmembrane region" description="Helical" evidence="1">
    <location>
        <begin position="13"/>
        <end position="34"/>
    </location>
</feature>
<keyword evidence="3" id="KW-1185">Reference proteome</keyword>
<organism evidence="2 3">
    <name type="scientific">Neolewinella litorea</name>
    <dbReference type="NCBI Taxonomy" id="2562452"/>
    <lineage>
        <taxon>Bacteria</taxon>
        <taxon>Pseudomonadati</taxon>
        <taxon>Bacteroidota</taxon>
        <taxon>Saprospiria</taxon>
        <taxon>Saprospirales</taxon>
        <taxon>Lewinellaceae</taxon>
        <taxon>Neolewinella</taxon>
    </lineage>
</organism>
<evidence type="ECO:0000256" key="1">
    <source>
        <dbReference type="SAM" id="Phobius"/>
    </source>
</evidence>